<dbReference type="PANTHER" id="PTHR33095:SF81">
    <property type="entry name" value="OS07G0619500 PROTEIN"/>
    <property type="match status" value="1"/>
</dbReference>
<gene>
    <name evidence="2" type="ORF">B296_00014827</name>
</gene>
<proteinExistence type="predicted"/>
<dbReference type="PANTHER" id="PTHR33095">
    <property type="entry name" value="OS07G0619500 PROTEIN"/>
    <property type="match status" value="1"/>
</dbReference>
<dbReference type="InterPro" id="IPR012442">
    <property type="entry name" value="DUF1645_plant"/>
</dbReference>
<sequence length="316" mass="34988">MELVAAVRDLHFASTYTSPSVSAPSSPKRVGHHFDFFHHYTSAPTSPSRASAIYSHFNAMDPLPPPPSAGGVPFGWEETPGTPKSRGSPARDEKGDVFDFAFDFGDKEGLPMLTTADELFEEGKIRPLKPPPRLQYPAADDRSSVASSPRRRGLWSPRHRGRSAGGEEFDPFTAAMVEATKDRRREWTPNPPPVSSSTSPTLKSRGGGSNKWRLMDLLLFRSKDPLRKYTLLSSTSSKKVVAEDAKHSSLRSTETHLAPNRAATEELKKKTPLPYRQGLFGCLKKPPLPYRQGLFGCLRRNPAFVLSISKGFGRRR</sequence>
<dbReference type="AlphaFoldDB" id="A0A426YNX9"/>
<feature type="region of interest" description="Disordered" evidence="1">
    <location>
        <begin position="121"/>
        <end position="208"/>
    </location>
</feature>
<feature type="compositionally biased region" description="Low complexity" evidence="1">
    <location>
        <begin position="195"/>
        <end position="204"/>
    </location>
</feature>
<evidence type="ECO:0000313" key="2">
    <source>
        <dbReference type="EMBL" id="RRT53414.1"/>
    </source>
</evidence>
<feature type="region of interest" description="Disordered" evidence="1">
    <location>
        <begin position="65"/>
        <end position="93"/>
    </location>
</feature>
<evidence type="ECO:0000256" key="1">
    <source>
        <dbReference type="SAM" id="MobiDB-lite"/>
    </source>
</evidence>
<name>A0A426YNX9_ENSVE</name>
<organism evidence="2 3">
    <name type="scientific">Ensete ventricosum</name>
    <name type="common">Abyssinian banana</name>
    <name type="synonym">Musa ensete</name>
    <dbReference type="NCBI Taxonomy" id="4639"/>
    <lineage>
        <taxon>Eukaryota</taxon>
        <taxon>Viridiplantae</taxon>
        <taxon>Streptophyta</taxon>
        <taxon>Embryophyta</taxon>
        <taxon>Tracheophyta</taxon>
        <taxon>Spermatophyta</taxon>
        <taxon>Magnoliopsida</taxon>
        <taxon>Liliopsida</taxon>
        <taxon>Zingiberales</taxon>
        <taxon>Musaceae</taxon>
        <taxon>Ensete</taxon>
    </lineage>
</organism>
<dbReference type="Pfam" id="PF07816">
    <property type="entry name" value="DUF1645"/>
    <property type="match status" value="1"/>
</dbReference>
<reference evidence="2 3" key="1">
    <citation type="journal article" date="2014" name="Agronomy (Basel)">
        <title>A Draft Genome Sequence for Ensete ventricosum, the Drought-Tolerant Tree Against Hunger.</title>
        <authorList>
            <person name="Harrison J."/>
            <person name="Moore K.A."/>
            <person name="Paszkiewicz K."/>
            <person name="Jones T."/>
            <person name="Grant M."/>
            <person name="Ambacheew D."/>
            <person name="Muzemil S."/>
            <person name="Studholme D.J."/>
        </authorList>
    </citation>
    <scope>NUCLEOTIDE SEQUENCE [LARGE SCALE GENOMIC DNA]</scope>
</reference>
<feature type="compositionally biased region" description="Basic residues" evidence="1">
    <location>
        <begin position="149"/>
        <end position="162"/>
    </location>
</feature>
<dbReference type="EMBL" id="AMZH03011149">
    <property type="protein sequence ID" value="RRT53414.1"/>
    <property type="molecule type" value="Genomic_DNA"/>
</dbReference>
<protein>
    <submittedName>
        <fullName evidence="2">Uncharacterized protein</fullName>
    </submittedName>
</protein>
<evidence type="ECO:0000313" key="3">
    <source>
        <dbReference type="Proteomes" id="UP000287651"/>
    </source>
</evidence>
<comment type="caution">
    <text evidence="2">The sequence shown here is derived from an EMBL/GenBank/DDBJ whole genome shotgun (WGS) entry which is preliminary data.</text>
</comment>
<dbReference type="Proteomes" id="UP000287651">
    <property type="component" value="Unassembled WGS sequence"/>
</dbReference>
<accession>A0A426YNX9</accession>